<evidence type="ECO:0000313" key="10">
    <source>
        <dbReference type="EMBL" id="OHX13622.1"/>
    </source>
</evidence>
<keyword evidence="5 9" id="KW-0630">Potassium</keyword>
<evidence type="ECO:0000256" key="2">
    <source>
        <dbReference type="ARBA" id="ARBA00022475"/>
    </source>
</evidence>
<dbReference type="PANTHER" id="PTHR30607">
    <property type="entry name" value="POTASSIUM-TRANSPORTING ATPASE A CHAIN"/>
    <property type="match status" value="1"/>
</dbReference>
<keyword evidence="4 9" id="KW-0812">Transmembrane</keyword>
<feature type="transmembrane region" description="Helical" evidence="9">
    <location>
        <begin position="313"/>
        <end position="332"/>
    </location>
</feature>
<dbReference type="PIRSF" id="PIRSF001294">
    <property type="entry name" value="K_ATPaseA"/>
    <property type="match status" value="1"/>
</dbReference>
<keyword evidence="2 9" id="KW-1003">Cell membrane</keyword>
<proteinExistence type="inferred from homology"/>
<name>A0A1S1X280_9NEIS</name>
<evidence type="ECO:0000256" key="1">
    <source>
        <dbReference type="ARBA" id="ARBA00022448"/>
    </source>
</evidence>
<keyword evidence="6 9" id="KW-1133">Transmembrane helix</keyword>
<dbReference type="GO" id="GO:0030955">
    <property type="term" value="F:potassium ion binding"/>
    <property type="evidence" value="ECO:0007669"/>
    <property type="project" value="UniProtKB-UniRule"/>
</dbReference>
<evidence type="ECO:0000256" key="7">
    <source>
        <dbReference type="ARBA" id="ARBA00023065"/>
    </source>
</evidence>
<protein>
    <recommendedName>
        <fullName evidence="9">Potassium-transporting ATPase potassium-binding subunit</fullName>
    </recommendedName>
    <alternativeName>
        <fullName evidence="9">ATP phosphohydrolase [potassium-transporting] A chain</fullName>
    </alternativeName>
    <alternativeName>
        <fullName evidence="9">Potassium-binding and translocating subunit A</fullName>
    </alternativeName>
    <alternativeName>
        <fullName evidence="9">Potassium-translocating ATPase A chain</fullName>
    </alternativeName>
</protein>
<comment type="caution">
    <text evidence="9">Lacks conserved residue(s) required for the propagation of feature annotation.</text>
</comment>
<feature type="transmembrane region" description="Helical" evidence="9">
    <location>
        <begin position="286"/>
        <end position="307"/>
    </location>
</feature>
<evidence type="ECO:0000256" key="5">
    <source>
        <dbReference type="ARBA" id="ARBA00022958"/>
    </source>
</evidence>
<dbReference type="GO" id="GO:0008556">
    <property type="term" value="F:P-type potassium transmembrane transporter activity"/>
    <property type="evidence" value="ECO:0007669"/>
    <property type="project" value="InterPro"/>
</dbReference>
<gene>
    <name evidence="9" type="primary">kdpA</name>
    <name evidence="10" type="ORF">BI347_08925</name>
</gene>
<evidence type="ECO:0000256" key="4">
    <source>
        <dbReference type="ARBA" id="ARBA00022692"/>
    </source>
</evidence>
<dbReference type="OrthoDB" id="9763796at2"/>
<dbReference type="NCBIfam" id="TIGR00680">
    <property type="entry name" value="kdpA"/>
    <property type="match status" value="1"/>
</dbReference>
<keyword evidence="8 9" id="KW-0472">Membrane</keyword>
<feature type="transmembrane region" description="Helical" evidence="9">
    <location>
        <begin position="419"/>
        <end position="438"/>
    </location>
</feature>
<dbReference type="EMBL" id="MKCS01000001">
    <property type="protein sequence ID" value="OHX13622.1"/>
    <property type="molecule type" value="Genomic_DNA"/>
</dbReference>
<organism evidence="10 11">
    <name type="scientific">Chromobacterium sphagni</name>
    <dbReference type="NCBI Taxonomy" id="1903179"/>
    <lineage>
        <taxon>Bacteria</taxon>
        <taxon>Pseudomonadati</taxon>
        <taxon>Pseudomonadota</taxon>
        <taxon>Betaproteobacteria</taxon>
        <taxon>Neisseriales</taxon>
        <taxon>Chromobacteriaceae</taxon>
        <taxon>Chromobacterium</taxon>
    </lineage>
</organism>
<evidence type="ECO:0000256" key="3">
    <source>
        <dbReference type="ARBA" id="ARBA00022538"/>
    </source>
</evidence>
<comment type="caution">
    <text evidence="10">The sequence shown here is derived from an EMBL/GenBank/DDBJ whole genome shotgun (WGS) entry which is preliminary data.</text>
</comment>
<dbReference type="Proteomes" id="UP000180088">
    <property type="component" value="Unassembled WGS sequence"/>
</dbReference>
<accession>A0A1S1X280</accession>
<evidence type="ECO:0000313" key="11">
    <source>
        <dbReference type="Proteomes" id="UP000180088"/>
    </source>
</evidence>
<dbReference type="Pfam" id="PF03814">
    <property type="entry name" value="KdpA"/>
    <property type="match status" value="1"/>
</dbReference>
<keyword evidence="1 9" id="KW-0813">Transport</keyword>
<feature type="transmembrane region" description="Helical" evidence="9">
    <location>
        <begin position="566"/>
        <end position="584"/>
    </location>
</feature>
<keyword evidence="7 9" id="KW-0406">Ion transport</keyword>
<dbReference type="HAMAP" id="MF_00275">
    <property type="entry name" value="KdpA"/>
    <property type="match status" value="1"/>
</dbReference>
<dbReference type="RefSeq" id="WP_071115734.1">
    <property type="nucleotide sequence ID" value="NZ_MKCS01000001.1"/>
</dbReference>
<keyword evidence="3 9" id="KW-0633">Potassium transport</keyword>
<feature type="transmembrane region" description="Helical" evidence="9">
    <location>
        <begin position="66"/>
        <end position="84"/>
    </location>
</feature>
<feature type="transmembrane region" description="Helical" evidence="9">
    <location>
        <begin position="523"/>
        <end position="545"/>
    </location>
</feature>
<sequence>MLTHASLQLGLFLLALLALIKPAGHYMRLAMEGRPPLLGRPGRWLERRLYRLAAVDPEQEMAWKSYAINLLLFQLVGTVFLYLLQRWQAWLPLNPQAFGNVAPDSAFNTAISFVSNTSWQGYAGETTMSHLSQMMGINVQSFLSAASGMAVMLALARGFARQSGETLGNVWVDLTRCTLYILLPLSFILALVFVQQGVPQTLSAGQSARMLDITHYSVPLQDKNGNALKDARGQPLTQQLSTRQQYLALGPVASQEPIKIMSGDGGGFFNANSAHPYENPTPLTNFLQLLTLLILPAGLCYAFGLMVGDTRQGWTIVAAMSLMLALGAAVCMQSEQAGNPLLPPSQVSQQYNRHQTGGNMEGKEVRFGAAGSALYAVVTTSSGDGAVNSMHDSFMPIGGMVPMVLIQTGEVVFGGPGAGLYSIVIHAILAVFIVGLMIGRAPEYLGKKIEAFETKMMAIVLLLVPLLILLPSALSVSTAAGLAGLGNPGAHGLSEVLYAYTSAANNNGSAFAGLSANTPFYNIMLAIAMWFGRYGVIVPVLALAGSLAGKPRRAPGAGTLPSHGPTFALLLIATILLATALTYLPALALGPVAEQASIAARR</sequence>
<feature type="transmembrane region" description="Helical" evidence="9">
    <location>
        <begin position="179"/>
        <end position="198"/>
    </location>
</feature>
<evidence type="ECO:0000256" key="9">
    <source>
        <dbReference type="HAMAP-Rule" id="MF_00275"/>
    </source>
</evidence>
<dbReference type="AlphaFoldDB" id="A0A1S1X280"/>
<dbReference type="STRING" id="1903179.BI347_08925"/>
<dbReference type="GO" id="GO:0005886">
    <property type="term" value="C:plasma membrane"/>
    <property type="evidence" value="ECO:0007669"/>
    <property type="project" value="UniProtKB-SubCell"/>
</dbReference>
<dbReference type="InterPro" id="IPR004623">
    <property type="entry name" value="KdpA"/>
</dbReference>
<feature type="transmembrane region" description="Helical" evidence="9">
    <location>
        <begin position="137"/>
        <end position="159"/>
    </location>
</feature>
<feature type="transmembrane region" description="Helical" evidence="9">
    <location>
        <begin position="459"/>
        <end position="485"/>
    </location>
</feature>
<evidence type="ECO:0000256" key="8">
    <source>
        <dbReference type="ARBA" id="ARBA00023136"/>
    </source>
</evidence>
<comment type="subunit">
    <text evidence="9">The system is composed of three essential subunits: KdpA, KdpB and KdpC.</text>
</comment>
<evidence type="ECO:0000256" key="6">
    <source>
        <dbReference type="ARBA" id="ARBA00022989"/>
    </source>
</evidence>
<comment type="function">
    <text evidence="9">Part of the high-affinity ATP-driven potassium transport (or Kdp) system, which catalyzes the hydrolysis of ATP coupled with the electrogenic transport of potassium into the cytoplasm. This subunit binds the extracellular potassium ions and delivers the ions to the membrane domain of KdpB through an intramembrane tunnel.</text>
</comment>
<reference evidence="10 11" key="1">
    <citation type="submission" date="2016-09" db="EMBL/GenBank/DDBJ databases">
        <title>Chromobacterium muskegensis sp. nov., an insecticidal bacterium isolated from Sphagnum bogs.</title>
        <authorList>
            <person name="Sparks M.E."/>
            <person name="Blackburn M.B."/>
            <person name="Gundersen-Rindal D.E."/>
            <person name="Mitchell A."/>
            <person name="Farrar R."/>
            <person name="Kuhar D."/>
        </authorList>
    </citation>
    <scope>NUCLEOTIDE SEQUENCE [LARGE SCALE GENOMIC DNA]</scope>
    <source>
        <strain evidence="10 11">37-2</strain>
    </source>
</reference>
<comment type="subcellular location">
    <subcellularLocation>
        <location evidence="9">Cell membrane</location>
        <topology evidence="9">Multi-pass membrane protein</topology>
    </subcellularLocation>
</comment>
<dbReference type="PANTHER" id="PTHR30607:SF2">
    <property type="entry name" value="POTASSIUM-TRANSPORTING ATPASE POTASSIUM-BINDING SUBUNIT"/>
    <property type="match status" value="1"/>
</dbReference>
<comment type="similarity">
    <text evidence="9">Belongs to the KdpA family.</text>
</comment>